<dbReference type="PANTHER" id="PTHR11049:SF5">
    <property type="entry name" value="ACYL-COA THIOESTER HYDROLASE YCIA"/>
    <property type="match status" value="1"/>
</dbReference>
<dbReference type="Gene3D" id="3.10.129.10">
    <property type="entry name" value="Hotdog Thioesterase"/>
    <property type="match status" value="1"/>
</dbReference>
<dbReference type="EMBL" id="QVRA01000025">
    <property type="protein sequence ID" value="RJG52566.1"/>
    <property type="molecule type" value="Genomic_DNA"/>
</dbReference>
<dbReference type="GO" id="GO:0052816">
    <property type="term" value="F:long-chain fatty acyl-CoA hydrolase activity"/>
    <property type="evidence" value="ECO:0007669"/>
    <property type="project" value="TreeGrafter"/>
</dbReference>
<protein>
    <submittedName>
        <fullName evidence="5">Acyl-CoA thioesterase</fullName>
    </submittedName>
</protein>
<reference evidence="5 6" key="1">
    <citation type="submission" date="2018-08" db="EMBL/GenBank/DDBJ databases">
        <title>Sphingobium sp. EO9.</title>
        <authorList>
            <person name="Park Y."/>
            <person name="Kim K.H."/>
            <person name="Jeon C.O."/>
        </authorList>
    </citation>
    <scope>NUCLEOTIDE SEQUENCE [LARGE SCALE GENOMIC DNA]</scope>
    <source>
        <strain evidence="5 6">EO9</strain>
    </source>
</reference>
<evidence type="ECO:0000256" key="1">
    <source>
        <dbReference type="ARBA" id="ARBA00010458"/>
    </source>
</evidence>
<dbReference type="Proteomes" id="UP000283469">
    <property type="component" value="Unassembled WGS sequence"/>
</dbReference>
<name>A0A418YMZ4_9SPHN</name>
<dbReference type="AlphaFoldDB" id="A0A418YMZ4"/>
<feature type="domain" description="HotDog ACOT-type" evidence="4">
    <location>
        <begin position="1"/>
        <end position="112"/>
    </location>
</feature>
<accession>A0A418YMZ4</accession>
<keyword evidence="2 3" id="KW-0378">Hydrolase</keyword>
<comment type="similarity">
    <text evidence="1">Belongs to the acyl coenzyme A hydrolase family.</text>
</comment>
<evidence type="ECO:0000256" key="3">
    <source>
        <dbReference type="PROSITE-ProRule" id="PRU01106"/>
    </source>
</evidence>
<dbReference type="OrthoDB" id="9801856at2"/>
<dbReference type="CDD" id="cd03442">
    <property type="entry name" value="BFIT_BACH"/>
    <property type="match status" value="1"/>
</dbReference>
<comment type="caution">
    <text evidence="5">The sequence shown here is derived from an EMBL/GenBank/DDBJ whole genome shotgun (WGS) entry which is preliminary data.</text>
</comment>
<dbReference type="Pfam" id="PF03061">
    <property type="entry name" value="4HBT"/>
    <property type="match status" value="1"/>
</dbReference>
<evidence type="ECO:0000313" key="6">
    <source>
        <dbReference type="Proteomes" id="UP000283469"/>
    </source>
</evidence>
<sequence>MKEPAIRTRAMPKDTNSAGDIWGGWLLAQMDLAGEAAARERTRCRVVTVAVDAMEFLRPVKVGDVVSFYADVVEEGRTSLIVEVRAIANSEDSGIKHRVTEGRFTFVAIGPDGSPQKVDPGQRR</sequence>
<dbReference type="InterPro" id="IPR033120">
    <property type="entry name" value="HOTDOG_ACOT"/>
</dbReference>
<evidence type="ECO:0000256" key="2">
    <source>
        <dbReference type="ARBA" id="ARBA00022801"/>
    </source>
</evidence>
<gene>
    <name evidence="5" type="ORF">D0Z70_19620</name>
</gene>
<dbReference type="GO" id="GO:0006637">
    <property type="term" value="P:acyl-CoA metabolic process"/>
    <property type="evidence" value="ECO:0007669"/>
    <property type="project" value="TreeGrafter"/>
</dbReference>
<evidence type="ECO:0000313" key="5">
    <source>
        <dbReference type="EMBL" id="RJG52566.1"/>
    </source>
</evidence>
<evidence type="ECO:0000259" key="4">
    <source>
        <dbReference type="PROSITE" id="PS51770"/>
    </source>
</evidence>
<organism evidence="5 6">
    <name type="scientific">Sphingobium terrigena</name>
    <dbReference type="NCBI Taxonomy" id="2304063"/>
    <lineage>
        <taxon>Bacteria</taxon>
        <taxon>Pseudomonadati</taxon>
        <taxon>Pseudomonadota</taxon>
        <taxon>Alphaproteobacteria</taxon>
        <taxon>Sphingomonadales</taxon>
        <taxon>Sphingomonadaceae</taxon>
        <taxon>Sphingobium</taxon>
    </lineage>
</organism>
<keyword evidence="6" id="KW-1185">Reference proteome</keyword>
<proteinExistence type="inferred from homology"/>
<dbReference type="InterPro" id="IPR029069">
    <property type="entry name" value="HotDog_dom_sf"/>
</dbReference>
<dbReference type="PROSITE" id="PS51770">
    <property type="entry name" value="HOTDOG_ACOT"/>
    <property type="match status" value="1"/>
</dbReference>
<dbReference type="InterPro" id="IPR040170">
    <property type="entry name" value="Cytosol_ACT"/>
</dbReference>
<dbReference type="GO" id="GO:0009062">
    <property type="term" value="P:fatty acid catabolic process"/>
    <property type="evidence" value="ECO:0007669"/>
    <property type="project" value="TreeGrafter"/>
</dbReference>
<dbReference type="PANTHER" id="PTHR11049">
    <property type="entry name" value="ACYL COENZYME A THIOESTER HYDROLASE"/>
    <property type="match status" value="1"/>
</dbReference>
<dbReference type="GO" id="GO:0005829">
    <property type="term" value="C:cytosol"/>
    <property type="evidence" value="ECO:0007669"/>
    <property type="project" value="TreeGrafter"/>
</dbReference>
<dbReference type="SUPFAM" id="SSF54637">
    <property type="entry name" value="Thioesterase/thiol ester dehydrase-isomerase"/>
    <property type="match status" value="1"/>
</dbReference>
<dbReference type="InterPro" id="IPR006683">
    <property type="entry name" value="Thioestr_dom"/>
</dbReference>